<protein>
    <recommendedName>
        <fullName evidence="4">META domain-containing protein</fullName>
    </recommendedName>
</protein>
<evidence type="ECO:0000256" key="1">
    <source>
        <dbReference type="SAM" id="SignalP"/>
    </source>
</evidence>
<dbReference type="PROSITE" id="PS51257">
    <property type="entry name" value="PROKAR_LIPOPROTEIN"/>
    <property type="match status" value="1"/>
</dbReference>
<dbReference type="RefSeq" id="WP_263796143.1">
    <property type="nucleotide sequence ID" value="NZ_AP027141.1"/>
</dbReference>
<evidence type="ECO:0000313" key="2">
    <source>
        <dbReference type="EMBL" id="BDV30010.1"/>
    </source>
</evidence>
<proteinExistence type="predicted"/>
<evidence type="ECO:0000313" key="3">
    <source>
        <dbReference type="Proteomes" id="UP001317779"/>
    </source>
</evidence>
<accession>A0ABM8DWX9</accession>
<keyword evidence="1" id="KW-0732">Signal</keyword>
<reference evidence="2 3" key="1">
    <citation type="submission" date="2022-12" db="EMBL/GenBank/DDBJ databases">
        <title>Microbacterium terricola strain KV-448 chromosome, complete genome.</title>
        <authorList>
            <person name="Oshima T."/>
            <person name="Moriya T."/>
            <person name="Bessho Y."/>
        </authorList>
    </citation>
    <scope>NUCLEOTIDE SEQUENCE [LARGE SCALE GENOMIC DNA]</scope>
    <source>
        <strain evidence="2 3">KV-448</strain>
    </source>
</reference>
<sequence length="267" mass="27768">MHRRSIAAIALAGALSAVLAGCGVVPTGGDVGRARWLDAAMSESAERPAAVGTVAGYSSPAASVSQAIEFETPVHVYAAELRCFGGGTMTFDLTLTQGGVPESEDANVVCSGVVETIMYSDLFWDVEMISVTASRPGAPAAFIATLLGEVRQDDPWAGYYTEELASIGAGGTRMAGSFGPPGDTSPTFFTDGTTRSGPHMARIRCAGATRIWVSIGSDSDPLDDNRSIVQTCDTVANYPVISDDGITVMLDSRGEPGAFMIELDPED</sequence>
<organism evidence="2 3">
    <name type="scientific">Microbacterium terricola</name>
    <dbReference type="NCBI Taxonomy" id="344163"/>
    <lineage>
        <taxon>Bacteria</taxon>
        <taxon>Bacillati</taxon>
        <taxon>Actinomycetota</taxon>
        <taxon>Actinomycetes</taxon>
        <taxon>Micrococcales</taxon>
        <taxon>Microbacteriaceae</taxon>
        <taxon>Microbacterium</taxon>
    </lineage>
</organism>
<feature type="signal peptide" evidence="1">
    <location>
        <begin position="1"/>
        <end position="20"/>
    </location>
</feature>
<dbReference type="Proteomes" id="UP001317779">
    <property type="component" value="Chromosome"/>
</dbReference>
<gene>
    <name evidence="2" type="ORF">Microterr_06700</name>
</gene>
<name>A0ABM8DWX9_9MICO</name>
<feature type="chain" id="PRO_5045036445" description="META domain-containing protein" evidence="1">
    <location>
        <begin position="21"/>
        <end position="267"/>
    </location>
</feature>
<keyword evidence="3" id="KW-1185">Reference proteome</keyword>
<dbReference type="EMBL" id="AP027141">
    <property type="protein sequence ID" value="BDV30010.1"/>
    <property type="molecule type" value="Genomic_DNA"/>
</dbReference>
<evidence type="ECO:0008006" key="4">
    <source>
        <dbReference type="Google" id="ProtNLM"/>
    </source>
</evidence>